<dbReference type="Proteomes" id="UP000267187">
    <property type="component" value="Unassembled WGS sequence"/>
</dbReference>
<feature type="transmembrane region" description="Helical" evidence="7">
    <location>
        <begin position="21"/>
        <end position="44"/>
    </location>
</feature>
<evidence type="ECO:0000256" key="3">
    <source>
        <dbReference type="ARBA" id="ARBA00022692"/>
    </source>
</evidence>
<feature type="transmembrane region" description="Helical" evidence="7">
    <location>
        <begin position="371"/>
        <end position="390"/>
    </location>
</feature>
<dbReference type="PANTHER" id="PTHR30572:SF4">
    <property type="entry name" value="ABC TRANSPORTER PERMEASE YTRF"/>
    <property type="match status" value="1"/>
</dbReference>
<dbReference type="OrthoDB" id="9801477at2"/>
<dbReference type="EMBL" id="REFJ01000003">
    <property type="protein sequence ID" value="RMA80019.1"/>
    <property type="molecule type" value="Genomic_DNA"/>
</dbReference>
<evidence type="ECO:0000259" key="8">
    <source>
        <dbReference type="Pfam" id="PF02687"/>
    </source>
</evidence>
<name>A0A3M0A938_9GAMM</name>
<evidence type="ECO:0000256" key="4">
    <source>
        <dbReference type="ARBA" id="ARBA00022989"/>
    </source>
</evidence>
<comment type="caution">
    <text evidence="10">The sequence shown here is derived from an EMBL/GenBank/DDBJ whole genome shotgun (WGS) entry which is preliminary data.</text>
</comment>
<feature type="transmembrane region" description="Helical" evidence="7">
    <location>
        <begin position="281"/>
        <end position="304"/>
    </location>
</feature>
<dbReference type="RefSeq" id="WP_121876709.1">
    <property type="nucleotide sequence ID" value="NZ_REFJ01000003.1"/>
</dbReference>
<gene>
    <name evidence="10" type="ORF">DFR27_1375</name>
</gene>
<keyword evidence="4 7" id="KW-1133">Transmembrane helix</keyword>
<dbReference type="InterPro" id="IPR050250">
    <property type="entry name" value="Macrolide_Exporter_MacB"/>
</dbReference>
<evidence type="ECO:0000256" key="5">
    <source>
        <dbReference type="ARBA" id="ARBA00023136"/>
    </source>
</evidence>
<feature type="domain" description="MacB-like periplasmic core" evidence="9">
    <location>
        <begin position="20"/>
        <end position="244"/>
    </location>
</feature>
<evidence type="ECO:0000313" key="11">
    <source>
        <dbReference type="Proteomes" id="UP000267187"/>
    </source>
</evidence>
<protein>
    <submittedName>
        <fullName evidence="10">Putative ABC transport system permease protein</fullName>
    </submittedName>
</protein>
<dbReference type="InterPro" id="IPR025857">
    <property type="entry name" value="MacB_PCD"/>
</dbReference>
<evidence type="ECO:0000256" key="6">
    <source>
        <dbReference type="ARBA" id="ARBA00038076"/>
    </source>
</evidence>
<feature type="transmembrane region" description="Helical" evidence="7">
    <location>
        <begin position="325"/>
        <end position="351"/>
    </location>
</feature>
<dbReference type="PANTHER" id="PTHR30572">
    <property type="entry name" value="MEMBRANE COMPONENT OF TRANSPORTER-RELATED"/>
    <property type="match status" value="1"/>
</dbReference>
<evidence type="ECO:0000313" key="10">
    <source>
        <dbReference type="EMBL" id="RMA80019.1"/>
    </source>
</evidence>
<feature type="domain" description="ABC3 transporter permease C-terminal" evidence="8">
    <location>
        <begin position="286"/>
        <end position="400"/>
    </location>
</feature>
<keyword evidence="3 7" id="KW-0812">Transmembrane</keyword>
<keyword evidence="5 7" id="KW-0472">Membrane</keyword>
<organism evidence="10 11">
    <name type="scientific">Umboniibacter marinipuniceus</name>
    <dbReference type="NCBI Taxonomy" id="569599"/>
    <lineage>
        <taxon>Bacteria</taxon>
        <taxon>Pseudomonadati</taxon>
        <taxon>Pseudomonadota</taxon>
        <taxon>Gammaproteobacteria</taxon>
        <taxon>Cellvibrionales</taxon>
        <taxon>Cellvibrionaceae</taxon>
        <taxon>Umboniibacter</taxon>
    </lineage>
</organism>
<comment type="subcellular location">
    <subcellularLocation>
        <location evidence="1">Cell membrane</location>
        <topology evidence="1">Multi-pass membrane protein</topology>
    </subcellularLocation>
</comment>
<keyword evidence="11" id="KW-1185">Reference proteome</keyword>
<dbReference type="GO" id="GO:0005886">
    <property type="term" value="C:plasma membrane"/>
    <property type="evidence" value="ECO:0007669"/>
    <property type="project" value="UniProtKB-SubCell"/>
</dbReference>
<accession>A0A3M0A938</accession>
<evidence type="ECO:0000256" key="1">
    <source>
        <dbReference type="ARBA" id="ARBA00004651"/>
    </source>
</evidence>
<dbReference type="GO" id="GO:0022857">
    <property type="term" value="F:transmembrane transporter activity"/>
    <property type="evidence" value="ECO:0007669"/>
    <property type="project" value="TreeGrafter"/>
</dbReference>
<dbReference type="AlphaFoldDB" id="A0A3M0A938"/>
<dbReference type="Pfam" id="PF12704">
    <property type="entry name" value="MacB_PCD"/>
    <property type="match status" value="1"/>
</dbReference>
<reference evidence="10 11" key="1">
    <citation type="submission" date="2018-10" db="EMBL/GenBank/DDBJ databases">
        <title>Genomic Encyclopedia of Type Strains, Phase IV (KMG-IV): sequencing the most valuable type-strain genomes for metagenomic binning, comparative biology and taxonomic classification.</title>
        <authorList>
            <person name="Goeker M."/>
        </authorList>
    </citation>
    <scope>NUCLEOTIDE SEQUENCE [LARGE SCALE GENOMIC DNA]</scope>
    <source>
        <strain evidence="10 11">DSM 25080</strain>
    </source>
</reference>
<evidence type="ECO:0000259" key="9">
    <source>
        <dbReference type="Pfam" id="PF12704"/>
    </source>
</evidence>
<dbReference type="InterPro" id="IPR003838">
    <property type="entry name" value="ABC3_permease_C"/>
</dbReference>
<sequence length="407" mass="44031">MFFEILRAAFQAVRANVLRSVLTTLGIIVGVASTIAVVSVVQGFSMSISSQFQSLGSNSLTIEAYTPFSERMQGQFSRLDNSDLEVIKQRIDGISYVTPILWVSSAAGGGIRYRTNTSSANILGTSSSYIFLDDWLPQQGRFIGSTDDDTRRKVVVIGEKVRQDLELPDDPRGEFIQLAGEWFKVVGIMEERGELLGFNQDDVVLVPYSAAEALLGRQRFANIQIRLRVTDVTQLDATKRKIERLLRQHRDLAPGDANDFKISTADQLLESFESVTDSITLVLGGIVAISLLVGGIGIMNIMLVSVTERTREIGINKALGATRSFILTQFLAEAIVLCLIGGLIGLGIGYLLGLGVAAMIPGFPSAAVPLWAIWLALGFSVSVGVVFGIVPAAKAANLSPIDALRYE</sequence>
<proteinExistence type="inferred from homology"/>
<dbReference type="Pfam" id="PF02687">
    <property type="entry name" value="FtsX"/>
    <property type="match status" value="1"/>
</dbReference>
<keyword evidence="2" id="KW-1003">Cell membrane</keyword>
<comment type="similarity">
    <text evidence="6">Belongs to the ABC-4 integral membrane protein family.</text>
</comment>
<evidence type="ECO:0000256" key="2">
    <source>
        <dbReference type="ARBA" id="ARBA00022475"/>
    </source>
</evidence>
<evidence type="ECO:0000256" key="7">
    <source>
        <dbReference type="SAM" id="Phobius"/>
    </source>
</evidence>